<dbReference type="Proteomes" id="UP000808906">
    <property type="component" value="Unassembled WGS sequence"/>
</dbReference>
<feature type="region of interest" description="Disordered" evidence="1">
    <location>
        <begin position="1"/>
        <end position="46"/>
    </location>
</feature>
<evidence type="ECO:0008006" key="7">
    <source>
        <dbReference type="Google" id="ProtNLM"/>
    </source>
</evidence>
<feature type="compositionally biased region" description="Acidic residues" evidence="1">
    <location>
        <begin position="1"/>
        <end position="15"/>
    </location>
</feature>
<gene>
    <name evidence="2" type="ORF">GS441_18910</name>
    <name evidence="3" type="ORF">GS441_21085</name>
    <name evidence="4" type="ORF">GS441_21110</name>
    <name evidence="5" type="ORF">GS882_08460</name>
</gene>
<reference evidence="2" key="1">
    <citation type="submission" date="2019-11" db="EMBL/GenBank/DDBJ databases">
        <title>Spread of Macrolides and rifampicin resistant Rhodococcus equi in clinical isolates in the USA.</title>
        <authorList>
            <person name="Alvarez-Narvaez S."/>
            <person name="Huber L."/>
            <person name="Cohen N.D."/>
            <person name="Slovis N."/>
            <person name="Greiter M."/>
            <person name="Giguere S."/>
            <person name="Hart K."/>
        </authorList>
    </citation>
    <scope>NUCLEOTIDE SEQUENCE</scope>
    <source>
        <strain evidence="2">Lh_17</strain>
    </source>
</reference>
<dbReference type="AlphaFoldDB" id="A0A9Q2PPR2"/>
<proteinExistence type="predicted"/>
<evidence type="ECO:0000313" key="4">
    <source>
        <dbReference type="EMBL" id="MBM4567820.1"/>
    </source>
</evidence>
<dbReference type="EMBL" id="WUXR01000016">
    <property type="protein sequence ID" value="MBM4567820.1"/>
    <property type="molecule type" value="Genomic_DNA"/>
</dbReference>
<evidence type="ECO:0000313" key="3">
    <source>
        <dbReference type="EMBL" id="MBM4567815.1"/>
    </source>
</evidence>
<reference evidence="5" key="2">
    <citation type="journal article" date="2020" name="Environ. Microbiol.">
        <title>The novel and transferable erm(51) gene confers Macrolides, Lincosamides, and Streptogramins B (MLSB) resistance to clonal Rhodococcus equi in the environment.</title>
        <authorList>
            <person name="Huber L."/>
            <person name="Giguere S."/>
            <person name="Slovis N.M."/>
            <person name="Alvarez-Narvaez S."/>
            <person name="Hart K.A."/>
            <person name="Greiter M."/>
            <person name="Morris E.R.A."/>
            <person name="Cohen N.D."/>
        </authorList>
    </citation>
    <scope>NUCLEOTIDE SEQUENCE</scope>
    <source>
        <strain evidence="5">Lh_116_1</strain>
    </source>
</reference>
<sequence>MSDENTPDTATDETAPDVTPETATDTTDATSTTDDPDAGAKKALVAEREARKAVEKELAGIKKAQEKAAEEARLAKLSDDEKRDEIAKAAAERAEAAEKALAVERAARKHGLTDDKDLELLEGLPADKVDAIAKRIAAQKAPAGRSGNPVDGGTPKRTPTNLTDAVQAALQP</sequence>
<evidence type="ECO:0000313" key="5">
    <source>
        <dbReference type="EMBL" id="NKT78134.1"/>
    </source>
</evidence>
<dbReference type="EMBL" id="WUXR01000012">
    <property type="protein sequence ID" value="MBM4567413.1"/>
    <property type="molecule type" value="Genomic_DNA"/>
</dbReference>
<comment type="caution">
    <text evidence="2">The sequence shown here is derived from an EMBL/GenBank/DDBJ whole genome shotgun (WGS) entry which is preliminary data.</text>
</comment>
<accession>A0A9Q2PPR2</accession>
<evidence type="ECO:0000256" key="1">
    <source>
        <dbReference type="SAM" id="MobiDB-lite"/>
    </source>
</evidence>
<organism evidence="2 6">
    <name type="scientific">Rhodococcus hoagii</name>
    <name type="common">Corynebacterium equii</name>
    <dbReference type="NCBI Taxonomy" id="43767"/>
    <lineage>
        <taxon>Bacteria</taxon>
        <taxon>Bacillati</taxon>
        <taxon>Actinomycetota</taxon>
        <taxon>Actinomycetes</taxon>
        <taxon>Mycobacteriales</taxon>
        <taxon>Nocardiaceae</taxon>
        <taxon>Prescottella</taxon>
    </lineage>
</organism>
<dbReference type="Proteomes" id="UP000603463">
    <property type="component" value="Unassembled WGS sequence"/>
</dbReference>
<evidence type="ECO:0000313" key="2">
    <source>
        <dbReference type="EMBL" id="MBM4567413.1"/>
    </source>
</evidence>
<feature type="region of interest" description="Disordered" evidence="1">
    <location>
        <begin position="138"/>
        <end position="172"/>
    </location>
</feature>
<dbReference type="RefSeq" id="WP_084846532.1">
    <property type="nucleotide sequence ID" value="NZ_JAJNNF010000048.1"/>
</dbReference>
<feature type="compositionally biased region" description="Low complexity" evidence="1">
    <location>
        <begin position="16"/>
        <end position="33"/>
    </location>
</feature>
<dbReference type="EMBL" id="WUXR01000016">
    <property type="protein sequence ID" value="MBM4567815.1"/>
    <property type="molecule type" value="Genomic_DNA"/>
</dbReference>
<name>A0A9Q2PPR2_RHOHA</name>
<evidence type="ECO:0000313" key="6">
    <source>
        <dbReference type="Proteomes" id="UP000808906"/>
    </source>
</evidence>
<dbReference type="EMBL" id="WVBC01000030">
    <property type="protein sequence ID" value="NKT78134.1"/>
    <property type="molecule type" value="Genomic_DNA"/>
</dbReference>
<protein>
    <recommendedName>
        <fullName evidence="7">Scaffolding protein</fullName>
    </recommendedName>
</protein>